<dbReference type="SFLD" id="SFLDG01135">
    <property type="entry name" value="C1.5.6:_HAD__Beta-PGM__Phospha"/>
    <property type="match status" value="1"/>
</dbReference>
<gene>
    <name evidence="1" type="ORF">DXC81_08020</name>
</gene>
<dbReference type="Pfam" id="PF00702">
    <property type="entry name" value="Hydrolase"/>
    <property type="match status" value="1"/>
</dbReference>
<dbReference type="SFLD" id="SFLDG01129">
    <property type="entry name" value="C1.5:_HAD__Beta-PGM__Phosphata"/>
    <property type="match status" value="1"/>
</dbReference>
<reference evidence="1 2" key="1">
    <citation type="submission" date="2018-08" db="EMBL/GenBank/DDBJ databases">
        <title>A genome reference for cultivated species of the human gut microbiota.</title>
        <authorList>
            <person name="Zou Y."/>
            <person name="Xue W."/>
            <person name="Luo G."/>
        </authorList>
    </citation>
    <scope>NUCLEOTIDE SEQUENCE [LARGE SCALE GENOMIC DNA]</scope>
    <source>
        <strain evidence="1 2">TF08-14</strain>
    </source>
</reference>
<dbReference type="InterPro" id="IPR006439">
    <property type="entry name" value="HAD-SF_hydro_IA"/>
</dbReference>
<evidence type="ECO:0000313" key="2">
    <source>
        <dbReference type="Proteomes" id="UP000260943"/>
    </source>
</evidence>
<dbReference type="RefSeq" id="WP_117679940.1">
    <property type="nucleotide sequence ID" value="NZ_CALJOO010000117.1"/>
</dbReference>
<dbReference type="PANTHER" id="PTHR18901">
    <property type="entry name" value="2-DEOXYGLUCOSE-6-PHOSPHATE PHOSPHATASE 2"/>
    <property type="match status" value="1"/>
</dbReference>
<dbReference type="InterPro" id="IPR023198">
    <property type="entry name" value="PGP-like_dom2"/>
</dbReference>
<name>A0A3E4QQR7_9ACTN</name>
<dbReference type="Gene3D" id="3.40.50.1000">
    <property type="entry name" value="HAD superfamily/HAD-like"/>
    <property type="match status" value="1"/>
</dbReference>
<dbReference type="EMBL" id="QSRJ01000009">
    <property type="protein sequence ID" value="RGL09536.1"/>
    <property type="molecule type" value="Genomic_DNA"/>
</dbReference>
<dbReference type="Proteomes" id="UP000260943">
    <property type="component" value="Unassembled WGS sequence"/>
</dbReference>
<protein>
    <submittedName>
        <fullName evidence="1">HAD family phosphatase</fullName>
    </submittedName>
</protein>
<comment type="caution">
    <text evidence="1">The sequence shown here is derived from an EMBL/GenBank/DDBJ whole genome shotgun (WGS) entry which is preliminary data.</text>
</comment>
<dbReference type="FunFam" id="3.40.50.1000:FF:000162">
    <property type="entry name" value="HAD-like protein"/>
    <property type="match status" value="1"/>
</dbReference>
<dbReference type="InterPro" id="IPR036412">
    <property type="entry name" value="HAD-like_sf"/>
</dbReference>
<dbReference type="Gene3D" id="1.10.150.240">
    <property type="entry name" value="Putative phosphatase, domain 2"/>
    <property type="match status" value="1"/>
</dbReference>
<dbReference type="SFLD" id="SFLDS00003">
    <property type="entry name" value="Haloacid_Dehalogenase"/>
    <property type="match status" value="1"/>
</dbReference>
<organism evidence="1 2">
    <name type="scientific">Collinsella tanakaei</name>
    <dbReference type="NCBI Taxonomy" id="626935"/>
    <lineage>
        <taxon>Bacteria</taxon>
        <taxon>Bacillati</taxon>
        <taxon>Actinomycetota</taxon>
        <taxon>Coriobacteriia</taxon>
        <taxon>Coriobacteriales</taxon>
        <taxon>Coriobacteriaceae</taxon>
        <taxon>Collinsella</taxon>
    </lineage>
</organism>
<dbReference type="SUPFAM" id="SSF56784">
    <property type="entry name" value="HAD-like"/>
    <property type="match status" value="1"/>
</dbReference>
<dbReference type="PANTHER" id="PTHR18901:SF38">
    <property type="entry name" value="PSEUDOURIDINE-5'-PHOSPHATASE"/>
    <property type="match status" value="1"/>
</dbReference>
<sequence>MVKAVIFDMDGTLVDSERLGRKAWAMAAERLGFEGVTEQVIYSFIGRTRLDVLATLTDVLGNAQDARRVFFLSRDIRHGELGDQLELKPGAIECLEALRAAGVPCGVATSTFRDLAEPTLERMGLLGYFNHVTCGGDVKNGKPAPDIFLRAMELEGVDPAECAVVEDSPNGVRAGFASGASVYLVPDLIEPSQEILGMCCRVLGSLAELPAALAI</sequence>
<dbReference type="NCBIfam" id="TIGR01509">
    <property type="entry name" value="HAD-SF-IA-v3"/>
    <property type="match status" value="1"/>
</dbReference>
<evidence type="ECO:0000313" key="1">
    <source>
        <dbReference type="EMBL" id="RGL09536.1"/>
    </source>
</evidence>
<proteinExistence type="predicted"/>
<dbReference type="InterPro" id="IPR023214">
    <property type="entry name" value="HAD_sf"/>
</dbReference>
<accession>A0A3E4QQR7</accession>
<dbReference type="AlphaFoldDB" id="A0A3E4QQR7"/>